<protein>
    <recommendedName>
        <fullName evidence="4">Glycosyltransferase RgtA/B/C/D-like domain-containing protein</fullName>
    </recommendedName>
</protein>
<dbReference type="RefSeq" id="WP_089870948.1">
    <property type="nucleotide sequence ID" value="NZ_FNBH01000001.1"/>
</dbReference>
<organism evidence="2 3">
    <name type="scientific">Epilithonimonas hungarica</name>
    <dbReference type="NCBI Taxonomy" id="454006"/>
    <lineage>
        <taxon>Bacteria</taxon>
        <taxon>Pseudomonadati</taxon>
        <taxon>Bacteroidota</taxon>
        <taxon>Flavobacteriia</taxon>
        <taxon>Flavobacteriales</taxon>
        <taxon>Weeksellaceae</taxon>
        <taxon>Chryseobacterium group</taxon>
        <taxon>Epilithonimonas</taxon>
    </lineage>
</organism>
<feature type="transmembrane region" description="Helical" evidence="1">
    <location>
        <begin position="295"/>
        <end position="313"/>
    </location>
</feature>
<feature type="transmembrane region" description="Helical" evidence="1">
    <location>
        <begin position="86"/>
        <end position="105"/>
    </location>
</feature>
<dbReference type="EMBL" id="FNBH01000001">
    <property type="protein sequence ID" value="SDE85179.1"/>
    <property type="molecule type" value="Genomic_DNA"/>
</dbReference>
<feature type="transmembrane region" description="Helical" evidence="1">
    <location>
        <begin position="170"/>
        <end position="197"/>
    </location>
</feature>
<evidence type="ECO:0000313" key="2">
    <source>
        <dbReference type="EMBL" id="SDE85179.1"/>
    </source>
</evidence>
<evidence type="ECO:0000313" key="3">
    <source>
        <dbReference type="Proteomes" id="UP000199203"/>
    </source>
</evidence>
<evidence type="ECO:0000256" key="1">
    <source>
        <dbReference type="SAM" id="Phobius"/>
    </source>
</evidence>
<keyword evidence="1" id="KW-1133">Transmembrane helix</keyword>
<dbReference type="AlphaFoldDB" id="A0A1G7GAX3"/>
<keyword evidence="1" id="KW-0472">Membrane</keyword>
<dbReference type="OrthoDB" id="104925at2"/>
<reference evidence="3" key="1">
    <citation type="submission" date="2016-10" db="EMBL/GenBank/DDBJ databases">
        <authorList>
            <person name="Varghese N."/>
            <person name="Submissions S."/>
        </authorList>
    </citation>
    <scope>NUCLEOTIDE SEQUENCE [LARGE SCALE GENOMIC DNA]</scope>
    <source>
        <strain evidence="3">DSM 19684</strain>
    </source>
</reference>
<feature type="transmembrane region" description="Helical" evidence="1">
    <location>
        <begin position="257"/>
        <end position="279"/>
    </location>
</feature>
<feature type="transmembrane region" description="Helical" evidence="1">
    <location>
        <begin position="319"/>
        <end position="337"/>
    </location>
</feature>
<feature type="transmembrane region" description="Helical" evidence="1">
    <location>
        <begin position="117"/>
        <end position="138"/>
    </location>
</feature>
<dbReference type="Proteomes" id="UP000199203">
    <property type="component" value="Unassembled WGS sequence"/>
</dbReference>
<proteinExistence type="predicted"/>
<name>A0A1G7GAX3_9FLAO</name>
<sequence>MRKYLIYYILLFTVVTGFYFLYAYFQLSGNQFIYPIDDAYIHLAIARKFGESGFWSINFNSFDSASSSILYTLLLSSLIKIFGENVYYPMFLNVAAGYLTTYWIYKYLKDFYSENELKLGLFLFLPVSLLYVMVILGMEQTIHMLLSVVAIYFIKKNFDSDFEKRDLIKLLFTILFLAMVRFESMFFIFCLGIILLFNKKLKEAVLVFLFGALPIIVFGVISVMNGGFFFPNSVIIKGSYPEGNVLISIWSIFKKGILLNISFYKLFLFPLVCIGIYLVDQYRSSKLKVLFKKEYLLFIIVGTILLQSVFAVIRYRYENYLMAMLLMVMVPMGIEYFKKIKLGRKILINYLFAFFFVGFCLVGVYRFIISDSAVKISSKNVEEQQVEMGRFLNRFYKGQKIVANDIGAIAYFGNVQLLDMVGLGSTDVARFYIENKGLDETRLNNKFYTFLTDYIAKKHYKVAVIYPDWYPDHVPNSWIPVASWKIENSIGTAQNRVVWYAFNMEDANTLKENLKKFDLNRNVTEYFYIYE</sequence>
<gene>
    <name evidence="2" type="ORF">SAMN05421825_0400</name>
</gene>
<accession>A0A1G7GAX3</accession>
<dbReference type="STRING" id="454006.SAMN05421825_0400"/>
<keyword evidence="3" id="KW-1185">Reference proteome</keyword>
<feature type="transmembrane region" description="Helical" evidence="1">
    <location>
        <begin position="5"/>
        <end position="25"/>
    </location>
</feature>
<evidence type="ECO:0008006" key="4">
    <source>
        <dbReference type="Google" id="ProtNLM"/>
    </source>
</evidence>
<keyword evidence="1" id="KW-0812">Transmembrane</keyword>
<feature type="transmembrane region" description="Helical" evidence="1">
    <location>
        <begin position="349"/>
        <end position="368"/>
    </location>
</feature>
<feature type="transmembrane region" description="Helical" evidence="1">
    <location>
        <begin position="204"/>
        <end position="224"/>
    </location>
</feature>